<proteinExistence type="predicted"/>
<evidence type="ECO:0000313" key="2">
    <source>
        <dbReference type="EMBL" id="CAD7257179.1"/>
    </source>
</evidence>
<dbReference type="EMBL" id="OC000409">
    <property type="protein sequence ID" value="CAD7257179.1"/>
    <property type="molecule type" value="Genomic_DNA"/>
</dbReference>
<dbReference type="AlphaFoldDB" id="A0A7R9ANR8"/>
<gene>
    <name evidence="2" type="ORF">TSIB3V08_LOCUS1454</name>
</gene>
<organism evidence="2">
    <name type="scientific">Timema shepardi</name>
    <name type="common">Walking stick</name>
    <dbReference type="NCBI Taxonomy" id="629360"/>
    <lineage>
        <taxon>Eukaryota</taxon>
        <taxon>Metazoa</taxon>
        <taxon>Ecdysozoa</taxon>
        <taxon>Arthropoda</taxon>
        <taxon>Hexapoda</taxon>
        <taxon>Insecta</taxon>
        <taxon>Pterygota</taxon>
        <taxon>Neoptera</taxon>
        <taxon>Polyneoptera</taxon>
        <taxon>Phasmatodea</taxon>
        <taxon>Timematodea</taxon>
        <taxon>Timematoidea</taxon>
        <taxon>Timematidae</taxon>
        <taxon>Timema</taxon>
    </lineage>
</organism>
<feature type="compositionally biased region" description="Polar residues" evidence="1">
    <location>
        <begin position="1"/>
        <end position="16"/>
    </location>
</feature>
<accession>A0A7R9ANR8</accession>
<reference evidence="2" key="1">
    <citation type="submission" date="2020-11" db="EMBL/GenBank/DDBJ databases">
        <authorList>
            <person name="Tran Van P."/>
        </authorList>
    </citation>
    <scope>NUCLEOTIDE SEQUENCE</scope>
</reference>
<feature type="region of interest" description="Disordered" evidence="1">
    <location>
        <begin position="1"/>
        <end position="71"/>
    </location>
</feature>
<sequence length="149" mass="16241">MASLVLTDSSQLTSDSQHLDHDRVRSFGDDMGELEGLKVTPPSSPNNKPEDIIASTSQSPNSEMNTVPLGTNSSPMASLVLSESFKTLPDQIIIESKHEVTILGGLNEFCVKFYGPRGSKYSHYSISALGKLWSAGRIATYFYVPKCKL</sequence>
<name>A0A7R9ANR8_TIMSH</name>
<evidence type="ECO:0000256" key="1">
    <source>
        <dbReference type="SAM" id="MobiDB-lite"/>
    </source>
</evidence>
<protein>
    <submittedName>
        <fullName evidence="2">Uncharacterized protein</fullName>
    </submittedName>
</protein>
<feature type="compositionally biased region" description="Polar residues" evidence="1">
    <location>
        <begin position="54"/>
        <end position="71"/>
    </location>
</feature>
<feature type="compositionally biased region" description="Basic and acidic residues" evidence="1">
    <location>
        <begin position="17"/>
        <end position="28"/>
    </location>
</feature>